<evidence type="ECO:0000256" key="6">
    <source>
        <dbReference type="PROSITE-ProRule" id="PRU01131"/>
    </source>
</evidence>
<sequence>MLLGKRSRVPIKRTASMTGIRGGLADEELEETSDQGAHAPPPAVGVPHNTTMLNYSVLVSPRNLGVQLGSNDHFLHTCGLCKRTIAPGRDIYMYRGDTAFCSSECREKQIKDDEKKEYGGKRKDMRQAAAAAAAAGGRGSRSKKEPDSRS</sequence>
<feature type="zinc finger region" description="FLZ-type" evidence="6">
    <location>
        <begin position="73"/>
        <end position="117"/>
    </location>
</feature>
<dbReference type="GeneID" id="111463300"/>
<proteinExistence type="inferred from homology"/>
<keyword evidence="5" id="KW-0862">Zinc</keyword>
<reference evidence="10" key="1">
    <citation type="submission" date="2025-08" db="UniProtKB">
        <authorList>
            <consortium name="RefSeq"/>
        </authorList>
    </citation>
    <scope>IDENTIFICATION</scope>
    <source>
        <tissue evidence="10">Young leaves</tissue>
    </source>
</reference>
<dbReference type="Pfam" id="PF04570">
    <property type="entry name" value="zf-FLZ"/>
    <property type="match status" value="1"/>
</dbReference>
<dbReference type="Proteomes" id="UP000504609">
    <property type="component" value="Unplaced"/>
</dbReference>
<keyword evidence="3" id="KW-0963">Cytoplasm</keyword>
<dbReference type="RefSeq" id="XP_022962947.1">
    <property type="nucleotide sequence ID" value="XM_023107179.1"/>
</dbReference>
<dbReference type="PROSITE" id="PS51795">
    <property type="entry name" value="ZF_FLZ"/>
    <property type="match status" value="1"/>
</dbReference>
<feature type="compositionally biased region" description="Basic and acidic residues" evidence="7">
    <location>
        <begin position="110"/>
        <end position="126"/>
    </location>
</feature>
<comment type="subcellular location">
    <subcellularLocation>
        <location evidence="1">Cytoplasm</location>
    </subcellularLocation>
</comment>
<evidence type="ECO:0000256" key="4">
    <source>
        <dbReference type="ARBA" id="ARBA00022723"/>
    </source>
</evidence>
<evidence type="ECO:0000256" key="1">
    <source>
        <dbReference type="ARBA" id="ARBA00004496"/>
    </source>
</evidence>
<evidence type="ECO:0000256" key="3">
    <source>
        <dbReference type="ARBA" id="ARBA00022490"/>
    </source>
</evidence>
<accession>A0A6J1HDX6</accession>
<dbReference type="KEGG" id="cmos:111463300"/>
<dbReference type="PANTHER" id="PTHR33059">
    <property type="entry name" value="FCS-LIKE ZINC FINGER 5"/>
    <property type="match status" value="1"/>
</dbReference>
<gene>
    <name evidence="10" type="primary">LOC111463300</name>
</gene>
<evidence type="ECO:0000313" key="10">
    <source>
        <dbReference type="RefSeq" id="XP_022962947.1"/>
    </source>
</evidence>
<keyword evidence="5" id="KW-0863">Zinc-finger</keyword>
<dbReference type="PANTHER" id="PTHR33059:SF76">
    <property type="entry name" value="FCS-LIKE ZINC FINGER 7"/>
    <property type="match status" value="1"/>
</dbReference>
<keyword evidence="4" id="KW-0479">Metal-binding</keyword>
<feature type="domain" description="FLZ-type" evidence="8">
    <location>
        <begin position="73"/>
        <end position="117"/>
    </location>
</feature>
<dbReference type="InterPro" id="IPR007650">
    <property type="entry name" value="Zf-FLZ_dom"/>
</dbReference>
<organism evidence="9 10">
    <name type="scientific">Cucurbita moschata</name>
    <name type="common">Winter crookneck squash</name>
    <name type="synonym">Cucurbita pepo var. moschata</name>
    <dbReference type="NCBI Taxonomy" id="3662"/>
    <lineage>
        <taxon>Eukaryota</taxon>
        <taxon>Viridiplantae</taxon>
        <taxon>Streptophyta</taxon>
        <taxon>Embryophyta</taxon>
        <taxon>Tracheophyta</taxon>
        <taxon>Spermatophyta</taxon>
        <taxon>Magnoliopsida</taxon>
        <taxon>eudicotyledons</taxon>
        <taxon>Gunneridae</taxon>
        <taxon>Pentapetalae</taxon>
        <taxon>rosids</taxon>
        <taxon>fabids</taxon>
        <taxon>Cucurbitales</taxon>
        <taxon>Cucurbitaceae</taxon>
        <taxon>Cucurbiteae</taxon>
        <taxon>Cucurbita</taxon>
    </lineage>
</organism>
<evidence type="ECO:0000256" key="2">
    <source>
        <dbReference type="ARBA" id="ARBA00009374"/>
    </source>
</evidence>
<protein>
    <submittedName>
        <fullName evidence="10">Protein MARD1-like</fullName>
    </submittedName>
</protein>
<dbReference type="GO" id="GO:0008270">
    <property type="term" value="F:zinc ion binding"/>
    <property type="evidence" value="ECO:0007669"/>
    <property type="project" value="UniProtKB-KW"/>
</dbReference>
<evidence type="ECO:0000256" key="7">
    <source>
        <dbReference type="SAM" id="MobiDB-lite"/>
    </source>
</evidence>
<name>A0A6J1HDX6_CUCMO</name>
<keyword evidence="9" id="KW-1185">Reference proteome</keyword>
<dbReference type="GO" id="GO:0005737">
    <property type="term" value="C:cytoplasm"/>
    <property type="evidence" value="ECO:0007669"/>
    <property type="project" value="UniProtKB-SubCell"/>
</dbReference>
<evidence type="ECO:0000259" key="8">
    <source>
        <dbReference type="PROSITE" id="PS51795"/>
    </source>
</evidence>
<dbReference type="AlphaFoldDB" id="A0A6J1HDX6"/>
<feature type="region of interest" description="Disordered" evidence="7">
    <location>
        <begin position="20"/>
        <end position="45"/>
    </location>
</feature>
<evidence type="ECO:0000256" key="5">
    <source>
        <dbReference type="ARBA" id="ARBA00022771"/>
    </source>
</evidence>
<feature type="region of interest" description="Disordered" evidence="7">
    <location>
        <begin position="110"/>
        <end position="150"/>
    </location>
</feature>
<comment type="similarity">
    <text evidence="2">Belongs to the FLZ family.</text>
</comment>
<evidence type="ECO:0000313" key="9">
    <source>
        <dbReference type="Proteomes" id="UP000504609"/>
    </source>
</evidence>